<accession>A0ABR1I5I7</accession>
<dbReference type="EMBL" id="JAZAVK010000043">
    <property type="protein sequence ID" value="KAK7428270.1"/>
    <property type="molecule type" value="Genomic_DNA"/>
</dbReference>
<comment type="caution">
    <text evidence="1">The sequence shown here is derived from an EMBL/GenBank/DDBJ whole genome shotgun (WGS) entry which is preliminary data.</text>
</comment>
<evidence type="ECO:0000313" key="2">
    <source>
        <dbReference type="Proteomes" id="UP001498421"/>
    </source>
</evidence>
<dbReference type="Proteomes" id="UP001498421">
    <property type="component" value="Unassembled WGS sequence"/>
</dbReference>
<organism evidence="1 2">
    <name type="scientific">Neonectria magnoliae</name>
    <dbReference type="NCBI Taxonomy" id="2732573"/>
    <lineage>
        <taxon>Eukaryota</taxon>
        <taxon>Fungi</taxon>
        <taxon>Dikarya</taxon>
        <taxon>Ascomycota</taxon>
        <taxon>Pezizomycotina</taxon>
        <taxon>Sordariomycetes</taxon>
        <taxon>Hypocreomycetidae</taxon>
        <taxon>Hypocreales</taxon>
        <taxon>Nectriaceae</taxon>
        <taxon>Neonectria</taxon>
    </lineage>
</organism>
<sequence>MATPSSMPMGLSSVTATSLPRMNRDLKVPGHHLEALTTIIKNYNMVGKLAVHPFHSHEPLEVGEIKLENKLETARGKWMRPVSADSLDPASMHGLAFQIDHKGGENAAFTLVPYEFAKGRPSPIAKDDGTITLPQSMQKVGTLVPVSWPSPVVDPASQLSQPPPGQHWNEAHFADVKG</sequence>
<evidence type="ECO:0000313" key="1">
    <source>
        <dbReference type="EMBL" id="KAK7428270.1"/>
    </source>
</evidence>
<reference evidence="1 2" key="1">
    <citation type="journal article" date="2025" name="Microbiol. Resour. Announc.">
        <title>Draft genome sequences for Neonectria magnoliae and Neonectria punicea, canker pathogens of Liriodendron tulipifera and Acer saccharum in West Virginia.</title>
        <authorList>
            <person name="Petronek H.M."/>
            <person name="Kasson M.T."/>
            <person name="Metheny A.M."/>
            <person name="Stauder C.M."/>
            <person name="Lovett B."/>
            <person name="Lynch S.C."/>
            <person name="Garnas J.R."/>
            <person name="Kasson L.R."/>
            <person name="Stajich J.E."/>
        </authorList>
    </citation>
    <scope>NUCLEOTIDE SEQUENCE [LARGE SCALE GENOMIC DNA]</scope>
    <source>
        <strain evidence="1 2">NRRL 64651</strain>
    </source>
</reference>
<protein>
    <submittedName>
        <fullName evidence="1">Uncharacterized protein</fullName>
    </submittedName>
</protein>
<name>A0ABR1I5I7_9HYPO</name>
<proteinExistence type="predicted"/>
<keyword evidence="2" id="KW-1185">Reference proteome</keyword>
<gene>
    <name evidence="1" type="ORF">QQZ08_005167</name>
</gene>